<evidence type="ECO:0000256" key="8">
    <source>
        <dbReference type="ARBA" id="ARBA00048142"/>
    </source>
</evidence>
<evidence type="ECO:0000256" key="1">
    <source>
        <dbReference type="ARBA" id="ARBA00004786"/>
    </source>
</evidence>
<accession>A0ABY3U8T2</accession>
<keyword evidence="12" id="KW-1185">Reference proteome</keyword>
<dbReference type="InterPro" id="IPR016162">
    <property type="entry name" value="Ald_DH_N"/>
</dbReference>
<dbReference type="InterPro" id="IPR015590">
    <property type="entry name" value="Aldehyde_DH_dom"/>
</dbReference>
<comment type="catalytic activity">
    <reaction evidence="8">
        <text>L-glutamate 5-semialdehyde + NAD(+) + H2O = L-glutamate + NADH + 2 H(+)</text>
        <dbReference type="Rhea" id="RHEA:30235"/>
        <dbReference type="ChEBI" id="CHEBI:15377"/>
        <dbReference type="ChEBI" id="CHEBI:15378"/>
        <dbReference type="ChEBI" id="CHEBI:29985"/>
        <dbReference type="ChEBI" id="CHEBI:57540"/>
        <dbReference type="ChEBI" id="CHEBI:57945"/>
        <dbReference type="ChEBI" id="CHEBI:58066"/>
        <dbReference type="EC" id="1.2.1.88"/>
    </reaction>
</comment>
<dbReference type="PANTHER" id="PTHR42862">
    <property type="entry name" value="DELTA-1-PYRROLINE-5-CARBOXYLATE DEHYDROGENASE 1, ISOFORM A-RELATED"/>
    <property type="match status" value="1"/>
</dbReference>
<keyword evidence="4 11" id="KW-0560">Oxidoreductase</keyword>
<dbReference type="RefSeq" id="WP_043411555.1">
    <property type="nucleotide sequence ID" value="NZ_CP092427.2"/>
</dbReference>
<dbReference type="InterPro" id="IPR016163">
    <property type="entry name" value="Ald_DH_C"/>
</dbReference>
<comment type="pathway">
    <text evidence="1">Amino-acid degradation; L-proline degradation into L-glutamate; L-glutamate from L-proline: step 2/2.</text>
</comment>
<dbReference type="EC" id="1.2.1.88" evidence="3"/>
<evidence type="ECO:0000256" key="5">
    <source>
        <dbReference type="ARBA" id="ARBA00023027"/>
    </source>
</evidence>
<protein>
    <recommendedName>
        <fullName evidence="7">L-glutamate gamma-semialdehyde dehydrogenase</fullName>
        <ecNumber evidence="3">1.2.1.88</ecNumber>
    </recommendedName>
    <alternativeName>
        <fullName evidence="7">L-glutamate gamma-semialdehyde dehydrogenase</fullName>
    </alternativeName>
</protein>
<dbReference type="Pfam" id="PF00171">
    <property type="entry name" value="Aldedh"/>
    <property type="match status" value="1"/>
</dbReference>
<dbReference type="InterPro" id="IPR016161">
    <property type="entry name" value="Ald_DH/histidinol_DH"/>
</dbReference>
<keyword evidence="5" id="KW-0520">NAD</keyword>
<dbReference type="GO" id="GO:0003842">
    <property type="term" value="F:L-glutamate gamma-semialdehyde dehydrogenase activity"/>
    <property type="evidence" value="ECO:0007669"/>
    <property type="project" value="UniProtKB-EC"/>
</dbReference>
<reference evidence="11" key="1">
    <citation type="submission" date="2022-08" db="EMBL/GenBank/DDBJ databases">
        <title>Whole genome sequencing of non-tuberculosis mycobacteria type-strains.</title>
        <authorList>
            <person name="Igarashi Y."/>
            <person name="Osugi A."/>
            <person name="Mitarai S."/>
        </authorList>
    </citation>
    <scope>NUCLEOTIDE SEQUENCE</scope>
    <source>
        <strain evidence="11">JCM 16372</strain>
    </source>
</reference>
<evidence type="ECO:0000259" key="10">
    <source>
        <dbReference type="Pfam" id="PF00171"/>
    </source>
</evidence>
<feature type="region of interest" description="Disordered" evidence="9">
    <location>
        <begin position="1"/>
        <end position="22"/>
    </location>
</feature>
<sequence>MDAITDVPLPANEPVSDFAPGSPERTRLLDALSSLAADPIDLPHVIGGRHRMGAGERIDVVQPHRHAARLGTLTNADHADATAAVEAALAAKPGWEAMPFDERAAVLLRAADLLAGPWREKIAAATMLGQSKTAYQAEIDSPCELVDFWRFNVAFARQILAEQPVSAAGVWNRTDHRPLEGFVYAITPFNFTAIAGNLPTAPALMGNTVVWKPSPTQTFAAYLTMQLLEAAGLPPGVINLVAGDGKAVSDVVLADPRLAGIHFTGSTATFQHLWREVGTHIDRYDTYPRLVGETGGKDFVVAHASAHPDVLRTALIRGAFDYQGQKCSAASRAYIPRSVWQKMGDDFLGATEALPYGDVTDLSNFGGALIDARAFAKNVAAIERAKGAAGVTVAAGGEYDDSEGYFVRPTVLLSDDPTDEAFSTEYFGPLLAVHVYPDEDYDRILDVVDGGARYALTGAVIADDRAAVLTAQQRLRHAAGNFYVNDKPTGAVVGQQPFGGSRASGTNDKAGSALNLTRWTSARSIKENFVPPTHHTYPHMED</sequence>
<dbReference type="Gene3D" id="3.40.605.10">
    <property type="entry name" value="Aldehyde Dehydrogenase, Chain A, domain 1"/>
    <property type="match status" value="1"/>
</dbReference>
<organism evidence="11 12">
    <name type="scientific">Mycolicibacterium rufum</name>
    <dbReference type="NCBI Taxonomy" id="318424"/>
    <lineage>
        <taxon>Bacteria</taxon>
        <taxon>Bacillati</taxon>
        <taxon>Actinomycetota</taxon>
        <taxon>Actinomycetes</taxon>
        <taxon>Mycobacteriales</taxon>
        <taxon>Mycobacteriaceae</taxon>
        <taxon>Mycolicibacterium</taxon>
    </lineage>
</organism>
<dbReference type="InterPro" id="IPR016160">
    <property type="entry name" value="Ald_DH_CS_CYS"/>
</dbReference>
<evidence type="ECO:0000256" key="3">
    <source>
        <dbReference type="ARBA" id="ARBA00012884"/>
    </source>
</evidence>
<evidence type="ECO:0000313" key="11">
    <source>
        <dbReference type="EMBL" id="ULP35601.1"/>
    </source>
</evidence>
<name>A0ABY3U8T2_9MYCO</name>
<dbReference type="SUPFAM" id="SSF53720">
    <property type="entry name" value="ALDH-like"/>
    <property type="match status" value="1"/>
</dbReference>
<dbReference type="EMBL" id="CP092427">
    <property type="protein sequence ID" value="ULP35601.1"/>
    <property type="molecule type" value="Genomic_DNA"/>
</dbReference>
<dbReference type="Proteomes" id="UP001055159">
    <property type="component" value="Chromosome"/>
</dbReference>
<dbReference type="InterPro" id="IPR050485">
    <property type="entry name" value="Proline_metab_enzyme"/>
</dbReference>
<dbReference type="InterPro" id="IPR005931">
    <property type="entry name" value="P5CDH/ALDH4A1"/>
</dbReference>
<proteinExistence type="inferred from homology"/>
<evidence type="ECO:0000256" key="6">
    <source>
        <dbReference type="ARBA" id="ARBA00023062"/>
    </source>
</evidence>
<evidence type="ECO:0000313" key="12">
    <source>
        <dbReference type="Proteomes" id="UP001055159"/>
    </source>
</evidence>
<evidence type="ECO:0000256" key="7">
    <source>
        <dbReference type="ARBA" id="ARBA00032259"/>
    </source>
</evidence>
<dbReference type="PROSITE" id="PS00070">
    <property type="entry name" value="ALDEHYDE_DEHYDR_CYS"/>
    <property type="match status" value="1"/>
</dbReference>
<dbReference type="CDD" id="cd07123">
    <property type="entry name" value="ALDH_F4-17_P5CDH"/>
    <property type="match status" value="1"/>
</dbReference>
<evidence type="ECO:0000256" key="9">
    <source>
        <dbReference type="SAM" id="MobiDB-lite"/>
    </source>
</evidence>
<gene>
    <name evidence="11" type="primary">pruA</name>
    <name evidence="11" type="ORF">MJO55_20410</name>
</gene>
<dbReference type="Gene3D" id="3.40.309.10">
    <property type="entry name" value="Aldehyde Dehydrogenase, Chain A, domain 2"/>
    <property type="match status" value="1"/>
</dbReference>
<dbReference type="PANTHER" id="PTHR42862:SF1">
    <property type="entry name" value="DELTA-1-PYRROLINE-5-CARBOXYLATE DEHYDROGENASE 2, ISOFORM A-RELATED"/>
    <property type="match status" value="1"/>
</dbReference>
<evidence type="ECO:0000256" key="2">
    <source>
        <dbReference type="ARBA" id="ARBA00009986"/>
    </source>
</evidence>
<feature type="domain" description="Aldehyde dehydrogenase" evidence="10">
    <location>
        <begin position="54"/>
        <end position="523"/>
    </location>
</feature>
<evidence type="ECO:0000256" key="4">
    <source>
        <dbReference type="ARBA" id="ARBA00023002"/>
    </source>
</evidence>
<dbReference type="NCBIfam" id="TIGR01236">
    <property type="entry name" value="D1pyr5carbox1"/>
    <property type="match status" value="1"/>
</dbReference>
<comment type="similarity">
    <text evidence="2">Belongs to the aldehyde dehydrogenase family.</text>
</comment>
<keyword evidence="6" id="KW-0642">Proline metabolism</keyword>